<feature type="domain" description="Exonuclease VII large subunit C-terminal" evidence="1">
    <location>
        <begin position="3"/>
        <end position="69"/>
    </location>
</feature>
<reference evidence="2 3" key="1">
    <citation type="submission" date="2020-05" db="EMBL/GenBank/DDBJ databases">
        <title>MicrobeNet Type strains.</title>
        <authorList>
            <person name="Nicholson A.C."/>
        </authorList>
    </citation>
    <scope>NUCLEOTIDE SEQUENCE [LARGE SCALE GENOMIC DNA]</scope>
    <source>
        <strain evidence="2 3">JCM 14547</strain>
    </source>
</reference>
<dbReference type="PANTHER" id="PTHR30008">
    <property type="entry name" value="EXODEOXYRIBONUCLEASE 7 LARGE SUBUNIT"/>
    <property type="match status" value="1"/>
</dbReference>
<gene>
    <name evidence="2" type="ORF">HLB09_17245</name>
</gene>
<keyword evidence="3" id="KW-1185">Reference proteome</keyword>
<name>A0A849BTL5_9ACTN</name>
<evidence type="ECO:0000313" key="2">
    <source>
        <dbReference type="EMBL" id="NNH24803.1"/>
    </source>
</evidence>
<evidence type="ECO:0000259" key="1">
    <source>
        <dbReference type="Pfam" id="PF02601"/>
    </source>
</evidence>
<evidence type="ECO:0000313" key="3">
    <source>
        <dbReference type="Proteomes" id="UP000555552"/>
    </source>
</evidence>
<feature type="non-terminal residue" evidence="2">
    <location>
        <position position="1"/>
    </location>
</feature>
<comment type="caution">
    <text evidence="2">The sequence shown here is derived from an EMBL/GenBank/DDBJ whole genome shotgun (WGS) entry which is preliminary data.</text>
</comment>
<dbReference type="GO" id="GO:0009318">
    <property type="term" value="C:exodeoxyribonuclease VII complex"/>
    <property type="evidence" value="ECO:0007669"/>
    <property type="project" value="InterPro"/>
</dbReference>
<dbReference type="GO" id="GO:0008855">
    <property type="term" value="F:exodeoxyribonuclease VII activity"/>
    <property type="evidence" value="ECO:0007669"/>
    <property type="project" value="InterPro"/>
</dbReference>
<accession>A0A849BTL5</accession>
<organism evidence="2 3">
    <name type="scientific">Pseudokineococcus marinus</name>
    <dbReference type="NCBI Taxonomy" id="351215"/>
    <lineage>
        <taxon>Bacteria</taxon>
        <taxon>Bacillati</taxon>
        <taxon>Actinomycetota</taxon>
        <taxon>Actinomycetes</taxon>
        <taxon>Kineosporiales</taxon>
        <taxon>Kineosporiaceae</taxon>
        <taxon>Pseudokineococcus</taxon>
    </lineage>
</organism>
<proteinExistence type="predicted"/>
<dbReference type="InterPro" id="IPR020579">
    <property type="entry name" value="Exonuc_VII_lsu_C"/>
</dbReference>
<dbReference type="Pfam" id="PF02601">
    <property type="entry name" value="Exonuc_VII_L"/>
    <property type="match status" value="1"/>
</dbReference>
<dbReference type="GO" id="GO:0006308">
    <property type="term" value="P:DNA catabolic process"/>
    <property type="evidence" value="ECO:0007669"/>
    <property type="project" value="InterPro"/>
</dbReference>
<dbReference type="InterPro" id="IPR003753">
    <property type="entry name" value="Exonuc_VII_L"/>
</dbReference>
<dbReference type="PANTHER" id="PTHR30008:SF0">
    <property type="entry name" value="EXODEOXYRIBONUCLEASE 7 LARGE SUBUNIT"/>
    <property type="match status" value="1"/>
</dbReference>
<protein>
    <submittedName>
        <fullName evidence="2">Exodeoxyribonuclease VII large subunit</fullName>
    </submittedName>
</protein>
<dbReference type="EMBL" id="JABEMA010000524">
    <property type="protein sequence ID" value="NNH24803.1"/>
    <property type="molecule type" value="Genomic_DNA"/>
</dbReference>
<dbReference type="AlphaFoldDB" id="A0A849BTL5"/>
<dbReference type="RefSeq" id="WP_281359504.1">
    <property type="nucleotide sequence ID" value="NZ_JABEMA010000524.1"/>
</dbReference>
<dbReference type="Proteomes" id="UP000555552">
    <property type="component" value="Unassembled WGS sequence"/>
</dbReference>
<sequence>ARRAVAAVLERDAAEVAGLRRAVRTLSPASTLERGYAVVQDADGRVLRSSLEADPGDQLRVRLAAGELVVDVEAQVDAEGRVLDPFA</sequence>